<evidence type="ECO:0000256" key="4">
    <source>
        <dbReference type="ARBA" id="ARBA00023065"/>
    </source>
</evidence>
<dbReference type="Gene3D" id="3.40.50.720">
    <property type="entry name" value="NAD(P)-binding Rossmann-like Domain"/>
    <property type="match status" value="1"/>
</dbReference>
<dbReference type="RefSeq" id="WP_153971955.1">
    <property type="nucleotide sequence ID" value="NZ_JACRWE010000005.1"/>
</dbReference>
<protein>
    <submittedName>
        <fullName evidence="6">TrkA family potassium uptake protein</fullName>
    </submittedName>
</protein>
<evidence type="ECO:0000256" key="3">
    <source>
        <dbReference type="ARBA" id="ARBA00022958"/>
    </source>
</evidence>
<accession>A0ABR7JR76</accession>
<dbReference type="PANTHER" id="PTHR43833">
    <property type="entry name" value="POTASSIUM CHANNEL PROTEIN 2-RELATED-RELATED"/>
    <property type="match status" value="1"/>
</dbReference>
<dbReference type="InterPro" id="IPR036291">
    <property type="entry name" value="NAD(P)-bd_dom_sf"/>
</dbReference>
<proteinExistence type="predicted"/>
<dbReference type="PANTHER" id="PTHR43833:SF5">
    <property type="entry name" value="TRK SYSTEM POTASSIUM UPTAKE PROTEIN TRKA"/>
    <property type="match status" value="1"/>
</dbReference>
<keyword evidence="7" id="KW-1185">Reference proteome</keyword>
<dbReference type="InterPro" id="IPR050721">
    <property type="entry name" value="Trk_Ktr_HKT_K-transport"/>
</dbReference>
<gene>
    <name evidence="6" type="ORF">H8923_11670</name>
</gene>
<dbReference type="InterPro" id="IPR006036">
    <property type="entry name" value="K_uptake_TrkA"/>
</dbReference>
<keyword evidence="3" id="KW-0630">Potassium</keyword>
<feature type="domain" description="RCK N-terminal" evidence="5">
    <location>
        <begin position="6"/>
        <end position="121"/>
    </location>
</feature>
<dbReference type="SUPFAM" id="SSF51735">
    <property type="entry name" value="NAD(P)-binding Rossmann-fold domains"/>
    <property type="match status" value="1"/>
</dbReference>
<evidence type="ECO:0000256" key="2">
    <source>
        <dbReference type="ARBA" id="ARBA00022538"/>
    </source>
</evidence>
<dbReference type="Proteomes" id="UP000609849">
    <property type="component" value="Unassembled WGS sequence"/>
</dbReference>
<evidence type="ECO:0000313" key="6">
    <source>
        <dbReference type="EMBL" id="MBC5997423.1"/>
    </source>
</evidence>
<keyword evidence="4" id="KW-0406">Ion transport</keyword>
<keyword evidence="2" id="KW-0633">Potassium transport</keyword>
<dbReference type="EMBL" id="JACRWE010000005">
    <property type="protein sequence ID" value="MBC5997423.1"/>
    <property type="molecule type" value="Genomic_DNA"/>
</dbReference>
<dbReference type="PRINTS" id="PR00335">
    <property type="entry name" value="KUPTAKETRKA"/>
</dbReference>
<keyword evidence="1" id="KW-0813">Transport</keyword>
<organism evidence="6 7">
    <name type="scientific">Romboutsia faecis</name>
    <dbReference type="NCBI Taxonomy" id="2764597"/>
    <lineage>
        <taxon>Bacteria</taxon>
        <taxon>Bacillati</taxon>
        <taxon>Bacillota</taxon>
        <taxon>Clostridia</taxon>
        <taxon>Peptostreptococcales</taxon>
        <taxon>Peptostreptococcaceae</taxon>
        <taxon>Romboutsia</taxon>
    </lineage>
</organism>
<evidence type="ECO:0000313" key="7">
    <source>
        <dbReference type="Proteomes" id="UP000609849"/>
    </source>
</evidence>
<dbReference type="Pfam" id="PF02254">
    <property type="entry name" value="TrkA_N"/>
    <property type="match status" value="1"/>
</dbReference>
<dbReference type="PROSITE" id="PS51201">
    <property type="entry name" value="RCK_N"/>
    <property type="match status" value="1"/>
</dbReference>
<comment type="caution">
    <text evidence="6">The sequence shown here is derived from an EMBL/GenBank/DDBJ whole genome shotgun (WGS) entry which is preliminary data.</text>
</comment>
<evidence type="ECO:0000256" key="1">
    <source>
        <dbReference type="ARBA" id="ARBA00022448"/>
    </source>
</evidence>
<sequence>MKKFNSEYVIIAGCSRFGTNIATELSLSGKDVVIIDINENSFRKLSPNYSGFKMIGDATDIDILMENGIDRATMLVAATNDDDVNIMISLIAKNILNVNTVITRLYDNEKEVVYDGLDIKIIRPTTLTINEFDKLLEMNNNSDRDKEFMNIKKANNKKSLIRRVGAY</sequence>
<reference evidence="6 7" key="1">
    <citation type="submission" date="2020-08" db="EMBL/GenBank/DDBJ databases">
        <authorList>
            <person name="Liu C."/>
            <person name="Sun Q."/>
        </authorList>
    </citation>
    <scope>NUCLEOTIDE SEQUENCE [LARGE SCALE GENOMIC DNA]</scope>
    <source>
        <strain evidence="6 7">NSJ-18</strain>
    </source>
</reference>
<name>A0ABR7JR76_9FIRM</name>
<evidence type="ECO:0000259" key="5">
    <source>
        <dbReference type="PROSITE" id="PS51201"/>
    </source>
</evidence>
<dbReference type="InterPro" id="IPR003148">
    <property type="entry name" value="RCK_N"/>
</dbReference>